<reference evidence="1" key="1">
    <citation type="submission" date="2014-09" db="EMBL/GenBank/DDBJ databases">
        <authorList>
            <person name="Magalhaes I.L.F."/>
            <person name="Oliveira U."/>
            <person name="Santos F.R."/>
            <person name="Vidigal T.H.D.A."/>
            <person name="Brescovit A.D."/>
            <person name="Santos A.J."/>
        </authorList>
    </citation>
    <scope>NUCLEOTIDE SEQUENCE</scope>
    <source>
        <tissue evidence="1">Shoot tissue taken approximately 20 cm above the soil surface</tissue>
    </source>
</reference>
<protein>
    <submittedName>
        <fullName evidence="1">Uncharacterized protein</fullName>
    </submittedName>
</protein>
<evidence type="ECO:0000313" key="1">
    <source>
        <dbReference type="EMBL" id="JAD47198.1"/>
    </source>
</evidence>
<sequence length="35" mass="4272">MLLLPHDLYVGNNEHKNAYLFMTINCFFIRCTEYF</sequence>
<dbReference type="EMBL" id="GBRH01250697">
    <property type="protein sequence ID" value="JAD47198.1"/>
    <property type="molecule type" value="Transcribed_RNA"/>
</dbReference>
<proteinExistence type="predicted"/>
<dbReference type="AlphaFoldDB" id="A0A0A9ABA4"/>
<accession>A0A0A9ABA4</accession>
<organism evidence="1">
    <name type="scientific">Arundo donax</name>
    <name type="common">Giant reed</name>
    <name type="synonym">Donax arundinaceus</name>
    <dbReference type="NCBI Taxonomy" id="35708"/>
    <lineage>
        <taxon>Eukaryota</taxon>
        <taxon>Viridiplantae</taxon>
        <taxon>Streptophyta</taxon>
        <taxon>Embryophyta</taxon>
        <taxon>Tracheophyta</taxon>
        <taxon>Spermatophyta</taxon>
        <taxon>Magnoliopsida</taxon>
        <taxon>Liliopsida</taxon>
        <taxon>Poales</taxon>
        <taxon>Poaceae</taxon>
        <taxon>PACMAD clade</taxon>
        <taxon>Arundinoideae</taxon>
        <taxon>Arundineae</taxon>
        <taxon>Arundo</taxon>
    </lineage>
</organism>
<reference evidence="1" key="2">
    <citation type="journal article" date="2015" name="Data Brief">
        <title>Shoot transcriptome of the giant reed, Arundo donax.</title>
        <authorList>
            <person name="Barrero R.A."/>
            <person name="Guerrero F.D."/>
            <person name="Moolhuijzen P."/>
            <person name="Goolsby J.A."/>
            <person name="Tidwell J."/>
            <person name="Bellgard S.E."/>
            <person name="Bellgard M.I."/>
        </authorList>
    </citation>
    <scope>NUCLEOTIDE SEQUENCE</scope>
    <source>
        <tissue evidence="1">Shoot tissue taken approximately 20 cm above the soil surface</tissue>
    </source>
</reference>
<name>A0A0A9ABA4_ARUDO</name>